<dbReference type="OrthoDB" id="189655at2759"/>
<evidence type="ECO:0000256" key="1">
    <source>
        <dbReference type="SAM" id="MobiDB-lite"/>
    </source>
</evidence>
<gene>
    <name evidence="2" type="ORF">PXEA_LOCUS1685</name>
</gene>
<reference evidence="2" key="1">
    <citation type="submission" date="2018-11" db="EMBL/GenBank/DDBJ databases">
        <authorList>
            <consortium name="Pathogen Informatics"/>
        </authorList>
    </citation>
    <scope>NUCLEOTIDE SEQUENCE</scope>
</reference>
<feature type="compositionally biased region" description="Polar residues" evidence="1">
    <location>
        <begin position="219"/>
        <end position="232"/>
    </location>
</feature>
<accession>A0A3S4ZP22</accession>
<comment type="caution">
    <text evidence="2">The sequence shown here is derived from an EMBL/GenBank/DDBJ whole genome shotgun (WGS) entry which is preliminary data.</text>
</comment>
<keyword evidence="3" id="KW-1185">Reference proteome</keyword>
<sequence length="303" mass="33762">MIRVELAVIFVKIGQVDTVNERYQADIFLQARWREPLLDATWNSNRLVQQRHLQSFVQWQNIQNRIELEAASVQRQQLVPKTSLGISSSEHLCLSLLIPTPPFCPDEVNRDYQVFGGGTSKPERMEPQAMSISVMPDSVQHLPDPVLPGHHLQNNPVRLEPRCYEASSACEQERNHSLLADFFGLPDSKSPLRSSKWPLFVADVIKHSSPTLNEADPNHGSTKSPRSTSATAMTGCRPGMASLQDERQLGFSLPCVCHEMRQDVGSLSFNETANRQATSSQPKDATGPINLTSTNVSPKLLLM</sequence>
<dbReference type="EMBL" id="CAAALY010003501">
    <property type="protein sequence ID" value="VEL08245.1"/>
    <property type="molecule type" value="Genomic_DNA"/>
</dbReference>
<feature type="region of interest" description="Disordered" evidence="1">
    <location>
        <begin position="272"/>
        <end position="297"/>
    </location>
</feature>
<evidence type="ECO:0000313" key="3">
    <source>
        <dbReference type="Proteomes" id="UP000784294"/>
    </source>
</evidence>
<protein>
    <submittedName>
        <fullName evidence="2">Uncharacterized protein</fullName>
    </submittedName>
</protein>
<feature type="region of interest" description="Disordered" evidence="1">
    <location>
        <begin position="210"/>
        <end position="237"/>
    </location>
</feature>
<dbReference type="Proteomes" id="UP000784294">
    <property type="component" value="Unassembled WGS sequence"/>
</dbReference>
<proteinExistence type="predicted"/>
<dbReference type="AlphaFoldDB" id="A0A3S4ZP22"/>
<organism evidence="2 3">
    <name type="scientific">Protopolystoma xenopodis</name>
    <dbReference type="NCBI Taxonomy" id="117903"/>
    <lineage>
        <taxon>Eukaryota</taxon>
        <taxon>Metazoa</taxon>
        <taxon>Spiralia</taxon>
        <taxon>Lophotrochozoa</taxon>
        <taxon>Platyhelminthes</taxon>
        <taxon>Monogenea</taxon>
        <taxon>Polyopisthocotylea</taxon>
        <taxon>Polystomatidea</taxon>
        <taxon>Polystomatidae</taxon>
        <taxon>Protopolystoma</taxon>
    </lineage>
</organism>
<name>A0A3S4ZP22_9PLAT</name>
<evidence type="ECO:0000313" key="2">
    <source>
        <dbReference type="EMBL" id="VEL08245.1"/>
    </source>
</evidence>